<keyword evidence="3" id="KW-0808">Transferase</keyword>
<name>A0A9X0QK82_9BACT</name>
<dbReference type="AlphaFoldDB" id="A0A9X0QK82"/>
<dbReference type="CDD" id="cd03801">
    <property type="entry name" value="GT4_PimA-like"/>
    <property type="match status" value="1"/>
</dbReference>
<dbReference type="PANTHER" id="PTHR12526:SF640">
    <property type="entry name" value="COLANIC ACID BIOSYNTHESIS GLYCOSYLTRANSFERASE WCAL-RELATED"/>
    <property type="match status" value="1"/>
</dbReference>
<comment type="similarity">
    <text evidence="1">Belongs to the glycosyltransferase group 1 family. Glycosyltransferase 4 subfamily.</text>
</comment>
<evidence type="ECO:0000259" key="5">
    <source>
        <dbReference type="Pfam" id="PF13439"/>
    </source>
</evidence>
<dbReference type="EMBL" id="JACHEB010000017">
    <property type="protein sequence ID" value="MBB5331649.1"/>
    <property type="molecule type" value="Genomic_DNA"/>
</dbReference>
<dbReference type="Gene3D" id="3.40.50.2000">
    <property type="entry name" value="Glycogen Phosphorylase B"/>
    <property type="match status" value="2"/>
</dbReference>
<organism evidence="6 7">
    <name type="scientific">Tunturiibacter gelidiferens</name>
    <dbReference type="NCBI Taxonomy" id="3069689"/>
    <lineage>
        <taxon>Bacteria</taxon>
        <taxon>Pseudomonadati</taxon>
        <taxon>Acidobacteriota</taxon>
        <taxon>Terriglobia</taxon>
        <taxon>Terriglobales</taxon>
        <taxon>Acidobacteriaceae</taxon>
        <taxon>Tunturiibacter</taxon>
    </lineage>
</organism>
<evidence type="ECO:0000256" key="1">
    <source>
        <dbReference type="ARBA" id="ARBA00009481"/>
    </source>
</evidence>
<evidence type="ECO:0000259" key="4">
    <source>
        <dbReference type="Pfam" id="PF00534"/>
    </source>
</evidence>
<dbReference type="SUPFAM" id="SSF53756">
    <property type="entry name" value="UDP-Glycosyltransferase/glycogen phosphorylase"/>
    <property type="match status" value="1"/>
</dbReference>
<dbReference type="RefSeq" id="WP_183981472.1">
    <property type="nucleotide sequence ID" value="NZ_JACHEB010000017.1"/>
</dbReference>
<keyword evidence="2" id="KW-0328">Glycosyltransferase</keyword>
<dbReference type="GO" id="GO:0016757">
    <property type="term" value="F:glycosyltransferase activity"/>
    <property type="evidence" value="ECO:0007669"/>
    <property type="project" value="UniProtKB-KW"/>
</dbReference>
<dbReference type="PANTHER" id="PTHR12526">
    <property type="entry name" value="GLYCOSYLTRANSFERASE"/>
    <property type="match status" value="1"/>
</dbReference>
<gene>
    <name evidence="6" type="ORF">HDF14_005298</name>
</gene>
<accession>A0A9X0QK82</accession>
<sequence length="373" mass="40430">MNLYDFLRSSQGSASVVLLEDGPFRVLLEKTGLPVTVLPLGSIDSIRRKAGLASVFRVLPAGMDLRKRLLRITKKADIVYANSQKAFLLSAISRRGSQPLIWHLHDILVPEHFSKLIRKIAVFAGNRFATRIIVNSKATGAAFVAQGGRADKVRLIYCGLDPAPFDSISPQTVASTRASICHAENFLVGVFGRLAEWKGQHVLLEAVSTLPEVHVAVVGEAFFGEDPYKEQLLVRARQPDLAGRVHFLGFRKDIPELMRCVDLVAHTSTAPEPFGRVIVEGMLARKPVVASNAGGAAEIIENDCSGLLTDPGSVAKLSEAIARISQDSTMAQGLAKEGRRRAEELFSLAGMVKGVHNVIEEVAHSLPAERCTS</sequence>
<keyword evidence="7" id="KW-1185">Reference proteome</keyword>
<dbReference type="Proteomes" id="UP000535182">
    <property type="component" value="Unassembled WGS sequence"/>
</dbReference>
<dbReference type="Pfam" id="PF00534">
    <property type="entry name" value="Glycos_transf_1"/>
    <property type="match status" value="1"/>
</dbReference>
<dbReference type="InterPro" id="IPR001296">
    <property type="entry name" value="Glyco_trans_1"/>
</dbReference>
<dbReference type="InterPro" id="IPR028098">
    <property type="entry name" value="Glyco_trans_4-like_N"/>
</dbReference>
<feature type="domain" description="Glycosyltransferase subfamily 4-like N-terminal" evidence="5">
    <location>
        <begin position="57"/>
        <end position="162"/>
    </location>
</feature>
<feature type="domain" description="Glycosyl transferase family 1" evidence="4">
    <location>
        <begin position="185"/>
        <end position="340"/>
    </location>
</feature>
<proteinExistence type="inferred from homology"/>
<protein>
    <submittedName>
        <fullName evidence="6">Glycosyltransferase involved in cell wall biosynthesis</fullName>
    </submittedName>
</protein>
<evidence type="ECO:0000256" key="2">
    <source>
        <dbReference type="ARBA" id="ARBA00022676"/>
    </source>
</evidence>
<dbReference type="Pfam" id="PF13439">
    <property type="entry name" value="Glyco_transf_4"/>
    <property type="match status" value="1"/>
</dbReference>
<comment type="caution">
    <text evidence="6">The sequence shown here is derived from an EMBL/GenBank/DDBJ whole genome shotgun (WGS) entry which is preliminary data.</text>
</comment>
<reference evidence="6 7" key="1">
    <citation type="submission" date="2020-08" db="EMBL/GenBank/DDBJ databases">
        <title>Genomic Encyclopedia of Type Strains, Phase IV (KMG-V): Genome sequencing to study the core and pangenomes of soil and plant-associated prokaryotes.</title>
        <authorList>
            <person name="Whitman W."/>
        </authorList>
    </citation>
    <scope>NUCLEOTIDE SEQUENCE [LARGE SCALE GENOMIC DNA]</scope>
    <source>
        <strain evidence="6 7">X5P2</strain>
    </source>
</reference>
<evidence type="ECO:0000313" key="6">
    <source>
        <dbReference type="EMBL" id="MBB5331649.1"/>
    </source>
</evidence>
<evidence type="ECO:0000256" key="3">
    <source>
        <dbReference type="ARBA" id="ARBA00022679"/>
    </source>
</evidence>
<evidence type="ECO:0000313" key="7">
    <source>
        <dbReference type="Proteomes" id="UP000535182"/>
    </source>
</evidence>